<evidence type="ECO:0000313" key="3">
    <source>
        <dbReference type="EMBL" id="MFC3908428.1"/>
    </source>
</evidence>
<comment type="caution">
    <text evidence="3">The sequence shown here is derived from an EMBL/GenBank/DDBJ whole genome shotgun (WGS) entry which is preliminary data.</text>
</comment>
<feature type="transmembrane region" description="Helical" evidence="2">
    <location>
        <begin position="21"/>
        <end position="43"/>
    </location>
</feature>
<dbReference type="PANTHER" id="PTHR40278:SF2">
    <property type="entry name" value="TYPE IV PILUS INNER MEMBRANE COMPONENT PILN"/>
    <property type="match status" value="1"/>
</dbReference>
<gene>
    <name evidence="3" type="ORF">ACFORL_04980</name>
</gene>
<keyword evidence="2" id="KW-1133">Transmembrane helix</keyword>
<dbReference type="InterPro" id="IPR052534">
    <property type="entry name" value="Extracell_DNA_Util/SecSys_Comp"/>
</dbReference>
<reference evidence="4" key="1">
    <citation type="journal article" date="2019" name="Int. J. Syst. Evol. Microbiol.">
        <title>The Global Catalogue of Microorganisms (GCM) 10K type strain sequencing project: providing services to taxonomists for standard genome sequencing and annotation.</title>
        <authorList>
            <consortium name="The Broad Institute Genomics Platform"/>
            <consortium name="The Broad Institute Genome Sequencing Center for Infectious Disease"/>
            <person name="Wu L."/>
            <person name="Ma J."/>
        </authorList>
    </citation>
    <scope>NUCLEOTIDE SEQUENCE [LARGE SCALE GENOMIC DNA]</scope>
    <source>
        <strain evidence="4">CCUG 59858</strain>
    </source>
</reference>
<organism evidence="3 4">
    <name type="scientific">Legionella dresdenensis</name>
    <dbReference type="NCBI Taxonomy" id="450200"/>
    <lineage>
        <taxon>Bacteria</taxon>
        <taxon>Pseudomonadati</taxon>
        <taxon>Pseudomonadota</taxon>
        <taxon>Gammaproteobacteria</taxon>
        <taxon>Legionellales</taxon>
        <taxon>Legionellaceae</taxon>
        <taxon>Legionella</taxon>
    </lineage>
</organism>
<evidence type="ECO:0000256" key="1">
    <source>
        <dbReference type="SAM" id="Coils"/>
    </source>
</evidence>
<feature type="coiled-coil region" evidence="1">
    <location>
        <begin position="47"/>
        <end position="74"/>
    </location>
</feature>
<dbReference type="Pfam" id="PF05137">
    <property type="entry name" value="PilN"/>
    <property type="match status" value="1"/>
</dbReference>
<dbReference type="Proteomes" id="UP001595758">
    <property type="component" value="Unassembled WGS sequence"/>
</dbReference>
<keyword evidence="4" id="KW-1185">Reference proteome</keyword>
<keyword evidence="2" id="KW-0472">Membrane</keyword>
<keyword evidence="2" id="KW-0812">Transmembrane</keyword>
<sequence>MIEINLLPWREIKREREKKEFTTLLLASLVFAIVTVFLVNYYATGLVDGQTQRNQRLRDEITQLDKQIAEIKLLKQIRAGLISRMMIIQKLQATRTLTVHLFDELIKILPDGVFLTEVKRNGDKIVVQGYTESNSNVSILMRNIEKNPWIQVPALTEIKKNKQAEDGVDNEFNLSFILKPKNSFGQP</sequence>
<evidence type="ECO:0000313" key="4">
    <source>
        <dbReference type="Proteomes" id="UP001595758"/>
    </source>
</evidence>
<accession>A0ABV8CDP6</accession>
<keyword evidence="1" id="KW-0175">Coiled coil</keyword>
<name>A0ABV8CDP6_9GAMM</name>
<dbReference type="EMBL" id="JBHSAB010000005">
    <property type="protein sequence ID" value="MFC3908428.1"/>
    <property type="molecule type" value="Genomic_DNA"/>
</dbReference>
<dbReference type="InterPro" id="IPR007813">
    <property type="entry name" value="PilN"/>
</dbReference>
<evidence type="ECO:0000256" key="2">
    <source>
        <dbReference type="SAM" id="Phobius"/>
    </source>
</evidence>
<proteinExistence type="predicted"/>
<dbReference type="PANTHER" id="PTHR40278">
    <property type="entry name" value="DNA UTILIZATION PROTEIN HOFN"/>
    <property type="match status" value="1"/>
</dbReference>
<protein>
    <submittedName>
        <fullName evidence="3">PilN domain-containing protein</fullName>
    </submittedName>
</protein>
<dbReference type="RefSeq" id="WP_382341705.1">
    <property type="nucleotide sequence ID" value="NZ_JBHSAB010000005.1"/>
</dbReference>